<dbReference type="InterPro" id="IPR025392">
    <property type="entry name" value="DUF4124"/>
</dbReference>
<dbReference type="InterPro" id="IPR013783">
    <property type="entry name" value="Ig-like_fold"/>
</dbReference>
<dbReference type="Pfam" id="PF13511">
    <property type="entry name" value="DUF4124"/>
    <property type="match status" value="1"/>
</dbReference>
<dbReference type="AlphaFoldDB" id="A0A0P7E2U6"/>
<reference evidence="3 4" key="1">
    <citation type="submission" date="2015-09" db="EMBL/GenBank/DDBJ databases">
        <title>Draft Genome Sequence of Pseudoalteromonas lipolytica UCD-48B.</title>
        <authorList>
            <person name="Krusor M."/>
            <person name="Coil D.A."/>
            <person name="Lang J.M."/>
            <person name="Eisen J.A."/>
            <person name="Alexiev A."/>
        </authorList>
    </citation>
    <scope>NUCLEOTIDE SEQUENCE [LARGE SCALE GENOMIC DNA]</scope>
    <source>
        <strain evidence="3 4">UCD-48B</strain>
    </source>
</reference>
<evidence type="ECO:0000313" key="4">
    <source>
        <dbReference type="Proteomes" id="UP000050378"/>
    </source>
</evidence>
<organism evidence="3 4">
    <name type="scientific">Pseudoalteromonas lipolytica</name>
    <dbReference type="NCBI Taxonomy" id="570156"/>
    <lineage>
        <taxon>Bacteria</taxon>
        <taxon>Pseudomonadati</taxon>
        <taxon>Pseudomonadota</taxon>
        <taxon>Gammaproteobacteria</taxon>
        <taxon>Alteromonadales</taxon>
        <taxon>Pseudoalteromonadaceae</taxon>
        <taxon>Pseudoalteromonas</taxon>
    </lineage>
</organism>
<protein>
    <recommendedName>
        <fullName evidence="2">DUF4124 domain-containing protein</fullName>
    </recommendedName>
</protein>
<accession>A0A0P7E2U6</accession>
<feature type="domain" description="DUF4124" evidence="2">
    <location>
        <begin position="19"/>
        <end position="65"/>
    </location>
</feature>
<name>A0A0P7E2U6_9GAMM</name>
<dbReference type="RefSeq" id="WP_054552390.1">
    <property type="nucleotide sequence ID" value="NZ_LJTC01000004.1"/>
</dbReference>
<proteinExistence type="predicted"/>
<gene>
    <name evidence="3" type="ORF">AOG27_07475</name>
</gene>
<dbReference type="Gene3D" id="2.60.40.10">
    <property type="entry name" value="Immunoglobulins"/>
    <property type="match status" value="1"/>
</dbReference>
<dbReference type="Proteomes" id="UP000050378">
    <property type="component" value="Unassembled WGS sequence"/>
</dbReference>
<sequence>MQGRRVKSTTLLVLSLLFASFFGYTAAQKVYSWKDENGVLVFSDTPRPGATEVKLNTQNLTMPAADTSILDTAPSAVPVNFKVSIAAPANEETVRENTGSVYVTTRISPRFETGFKVQLLVDGSPHGAPSNSTTFALREVFRGEHTLQAKLFDANNKLVSVSPVSTFFMHRTSINNGN</sequence>
<dbReference type="EMBL" id="LJTC01000004">
    <property type="protein sequence ID" value="KPM84134.1"/>
    <property type="molecule type" value="Genomic_DNA"/>
</dbReference>
<comment type="caution">
    <text evidence="3">The sequence shown here is derived from an EMBL/GenBank/DDBJ whole genome shotgun (WGS) entry which is preliminary data.</text>
</comment>
<dbReference type="PATRIC" id="fig|570156.3.peg.2550"/>
<dbReference type="STRING" id="570156.AOG27_07475"/>
<evidence type="ECO:0000256" key="1">
    <source>
        <dbReference type="SAM" id="SignalP"/>
    </source>
</evidence>
<feature type="chain" id="PRO_5006138248" description="DUF4124 domain-containing protein" evidence="1">
    <location>
        <begin position="27"/>
        <end position="178"/>
    </location>
</feature>
<dbReference type="OrthoDB" id="7062774at2"/>
<evidence type="ECO:0000313" key="3">
    <source>
        <dbReference type="EMBL" id="KPM84134.1"/>
    </source>
</evidence>
<evidence type="ECO:0000259" key="2">
    <source>
        <dbReference type="Pfam" id="PF13511"/>
    </source>
</evidence>
<keyword evidence="1" id="KW-0732">Signal</keyword>
<feature type="signal peptide" evidence="1">
    <location>
        <begin position="1"/>
        <end position="26"/>
    </location>
</feature>